<evidence type="ECO:0000256" key="5">
    <source>
        <dbReference type="ARBA" id="ARBA00023002"/>
    </source>
</evidence>
<dbReference type="EnsemblBacteria" id="AAM01483">
    <property type="protein sequence ID" value="AAM01483"/>
    <property type="gene ID" value="MK0266"/>
</dbReference>
<dbReference type="PROSITE" id="PS00508">
    <property type="entry name" value="NI_HGENASE_L_2"/>
    <property type="match status" value="1"/>
</dbReference>
<dbReference type="SUPFAM" id="SSF56762">
    <property type="entry name" value="HydB/Nqo4-like"/>
    <property type="match status" value="1"/>
</dbReference>
<evidence type="ECO:0000256" key="6">
    <source>
        <dbReference type="PIRSR" id="PIRSR601501-1"/>
    </source>
</evidence>
<dbReference type="InterPro" id="IPR029014">
    <property type="entry name" value="NiFe-Hase_large"/>
</dbReference>
<keyword evidence="5 7" id="KW-0560">Oxidoreductase</keyword>
<comment type="cofactor">
    <cofactor evidence="1 6">
        <name>Ni(2+)</name>
        <dbReference type="ChEBI" id="CHEBI:49786"/>
    </cofactor>
</comment>
<comment type="similarity">
    <text evidence="2 7">Belongs to the [NiFe]/[NiFeSe] hydrogenase large subunit family.</text>
</comment>
<keyword evidence="6" id="KW-0460">Magnesium</keyword>
<dbReference type="Proteomes" id="UP000001826">
    <property type="component" value="Chromosome"/>
</dbReference>
<feature type="binding site" evidence="6">
    <location>
        <position position="458"/>
    </location>
    <ligand>
        <name>Mg(2+)</name>
        <dbReference type="ChEBI" id="CHEBI:18420"/>
    </ligand>
</feature>
<name>Q8TYN0_METKA</name>
<dbReference type="PROSITE" id="PS00507">
    <property type="entry name" value="NI_HGENASE_L_1"/>
    <property type="match status" value="1"/>
</dbReference>
<keyword evidence="6" id="KW-0408">Iron</keyword>
<feature type="binding site" evidence="6">
    <location>
        <position position="455"/>
    </location>
    <ligand>
        <name>Fe cation</name>
        <dbReference type="ChEBI" id="CHEBI:24875"/>
    </ligand>
</feature>
<proteinExistence type="inferred from homology"/>
<dbReference type="STRING" id="190192.MK0266"/>
<dbReference type="KEGG" id="mka:MK0266"/>
<feature type="binding site" evidence="6">
    <location>
        <position position="405"/>
    </location>
    <ligand>
        <name>Mg(2+)</name>
        <dbReference type="ChEBI" id="CHEBI:18420"/>
    </ligand>
</feature>
<evidence type="ECO:0000256" key="3">
    <source>
        <dbReference type="ARBA" id="ARBA00022596"/>
    </source>
</evidence>
<feature type="coiled-coil region" evidence="8">
    <location>
        <begin position="193"/>
        <end position="220"/>
    </location>
</feature>
<dbReference type="InParanoid" id="Q8TYN0"/>
<dbReference type="PANTHER" id="PTHR43600:SF2">
    <property type="entry name" value="F420-NON-REDUCING HYDROGENASE VHU SUBUNIT A"/>
    <property type="match status" value="1"/>
</dbReference>
<dbReference type="PANTHER" id="PTHR43600">
    <property type="entry name" value="COENZYME F420 HYDROGENASE, SUBUNIT ALPHA"/>
    <property type="match status" value="1"/>
</dbReference>
<comment type="cofactor">
    <cofactor evidence="6">
        <name>Fe cation</name>
        <dbReference type="ChEBI" id="CHEBI:24875"/>
    </cofactor>
</comment>
<keyword evidence="8" id="KW-0175">Coiled coil</keyword>
<feature type="binding site" evidence="6">
    <location>
        <position position="72"/>
    </location>
    <ligand>
        <name>Ni(2+)</name>
        <dbReference type="ChEBI" id="CHEBI:49786"/>
    </ligand>
</feature>
<keyword evidence="10" id="KW-1185">Reference proteome</keyword>
<dbReference type="GO" id="GO:0008901">
    <property type="term" value="F:ferredoxin hydrogenase activity"/>
    <property type="evidence" value="ECO:0007669"/>
    <property type="project" value="InterPro"/>
</dbReference>
<evidence type="ECO:0000256" key="1">
    <source>
        <dbReference type="ARBA" id="ARBA00001967"/>
    </source>
</evidence>
<dbReference type="Pfam" id="PF00374">
    <property type="entry name" value="NiFeSe_Hases"/>
    <property type="match status" value="2"/>
</dbReference>
<evidence type="ECO:0000256" key="2">
    <source>
        <dbReference type="ARBA" id="ARBA00009292"/>
    </source>
</evidence>
<dbReference type="PATRIC" id="fig|190192.8.peg.269"/>
<reference evidence="9 10" key="1">
    <citation type="journal article" date="2002" name="Proc. Natl. Acad. Sci. U.S.A.">
        <title>The complete genome of hyperthermophile Methanopyrus kandleri AV19 and monophyly of archaeal methanogens.</title>
        <authorList>
            <person name="Slesarev A.I."/>
            <person name="Mezhevaya K.V."/>
            <person name="Makarova K.S."/>
            <person name="Polushin N.N."/>
            <person name="Shcherbinina O.V."/>
            <person name="Shakhova V.V."/>
            <person name="Belova G.I."/>
            <person name="Aravind L."/>
            <person name="Natale D.A."/>
            <person name="Rogozin I.B."/>
            <person name="Tatusov R.L."/>
            <person name="Wolf Y.I."/>
            <person name="Stetter K.O."/>
            <person name="Malykh A.G."/>
            <person name="Koonin E.V."/>
            <person name="Kozyavkin S.A."/>
        </authorList>
    </citation>
    <scope>NUCLEOTIDE SEQUENCE [LARGE SCALE GENOMIC DNA]</scope>
    <source>
        <strain evidence="10">AV19 / DSM 6324 / JCM 9639 / NBRC 100938</strain>
    </source>
</reference>
<evidence type="ECO:0000256" key="4">
    <source>
        <dbReference type="ARBA" id="ARBA00022723"/>
    </source>
</evidence>
<evidence type="ECO:0000313" key="9">
    <source>
        <dbReference type="EMBL" id="AAM01483.1"/>
    </source>
</evidence>
<feature type="binding site" evidence="6">
    <location>
        <position position="50"/>
    </location>
    <ligand>
        <name>Mg(2+)</name>
        <dbReference type="ChEBI" id="CHEBI:18420"/>
    </ligand>
</feature>
<dbReference type="EMBL" id="AE009439">
    <property type="protein sequence ID" value="AAM01483.1"/>
    <property type="molecule type" value="Genomic_DNA"/>
</dbReference>
<sequence>MRGVGTLSEMVVNVEPVTRVEGHGKIVVEFDEDGNLKDARFHVVEVRGFEKFLEGRPIEDAPILTPRICGICQVAHHLASAKAADEVFGVEPPEPARKLRELMHHAATVHSHALHFYFLAAPDLVKPEEEDPMKRHVLALARENPEVVKCAIELRKIGQTIVEAVGGKPIHPVTAVPGGVSKPLEEDRREELLELARSAVELAERTVDLAEELTRRLEEEGLLELGYLESYHMGMVSDGVHELYDGVIRVVDPEGNVDREFEPSEYLDHIAEAVRPYSYLKFPYLRDKGEEEGLYRVNTLSRLNVCDRMATPRAQGRYEELVDEYGKPCHHPMLYHYARTIELLSSAERCVELLEDDEITGDDVREEVDPDDVTGEGIGCVEAPRGTLIHHFKTDEEGLITEVNLIVATVQNNPAMDLGVKKVAEEYLRSPEDASPEVLNRMEMVIRAYDPCLSCATHVLGERPRLTLEVHRAGRLVRIVEG</sequence>
<dbReference type="Gene3D" id="1.10.645.10">
    <property type="entry name" value="Cytochrome-c3 Hydrogenase, chain B"/>
    <property type="match status" value="1"/>
</dbReference>
<keyword evidence="3 6" id="KW-0533">Nickel</keyword>
<dbReference type="GO" id="GO:0016151">
    <property type="term" value="F:nickel cation binding"/>
    <property type="evidence" value="ECO:0007669"/>
    <property type="project" value="InterPro"/>
</dbReference>
<feature type="binding site" evidence="6">
    <location>
        <position position="69"/>
    </location>
    <ligand>
        <name>Ni(2+)</name>
        <dbReference type="ChEBI" id="CHEBI:49786"/>
    </ligand>
</feature>
<dbReference type="AlphaFoldDB" id="Q8TYN0"/>
<dbReference type="InterPro" id="IPR001501">
    <property type="entry name" value="Ni-dep_hyd_lsu"/>
</dbReference>
<dbReference type="InterPro" id="IPR018194">
    <property type="entry name" value="Ni-dep_hyd_lsu_Ni_BS"/>
</dbReference>
<dbReference type="HOGENOM" id="CLU_044556_0_0_2"/>
<gene>
    <name evidence="9" type="ordered locus">MK0266</name>
</gene>
<feature type="binding site" evidence="6">
    <location>
        <position position="72"/>
    </location>
    <ligand>
        <name>Fe cation</name>
        <dbReference type="ChEBI" id="CHEBI:24875"/>
    </ligand>
</feature>
<protein>
    <submittedName>
        <fullName evidence="9">Coenzyme F420-reducing hydrogenase, alpha subunit</fullName>
    </submittedName>
</protein>
<evidence type="ECO:0000256" key="7">
    <source>
        <dbReference type="RuleBase" id="RU003896"/>
    </source>
</evidence>
<accession>Q8TYN0</accession>
<dbReference type="PaxDb" id="190192-MK0266"/>
<organism evidence="9 10">
    <name type="scientific">Methanopyrus kandleri (strain AV19 / DSM 6324 / JCM 9639 / NBRC 100938)</name>
    <dbReference type="NCBI Taxonomy" id="190192"/>
    <lineage>
        <taxon>Archaea</taxon>
        <taxon>Methanobacteriati</taxon>
        <taxon>Methanobacteriota</taxon>
        <taxon>Methanomada group</taxon>
        <taxon>Methanopyri</taxon>
        <taxon>Methanopyrales</taxon>
        <taxon>Methanopyraceae</taxon>
        <taxon>Methanopyrus</taxon>
    </lineage>
</organism>
<evidence type="ECO:0000256" key="8">
    <source>
        <dbReference type="SAM" id="Coils"/>
    </source>
</evidence>
<feature type="binding site" evidence="6">
    <location>
        <position position="452"/>
    </location>
    <ligand>
        <name>Ni(2+)</name>
        <dbReference type="ChEBI" id="CHEBI:49786"/>
    </ligand>
</feature>
<keyword evidence="4 6" id="KW-0479">Metal-binding</keyword>
<evidence type="ECO:0000313" key="10">
    <source>
        <dbReference type="Proteomes" id="UP000001826"/>
    </source>
</evidence>